<dbReference type="PANTHER" id="PTHR43547">
    <property type="entry name" value="TWO-COMPONENT HISTIDINE KINASE"/>
    <property type="match status" value="1"/>
</dbReference>
<dbReference type="InterPro" id="IPR005467">
    <property type="entry name" value="His_kinase_dom"/>
</dbReference>
<evidence type="ECO:0000256" key="2">
    <source>
        <dbReference type="ARBA" id="ARBA00012438"/>
    </source>
</evidence>
<keyword evidence="3" id="KW-0597">Phosphoprotein</keyword>
<dbReference type="SMART" id="SM00387">
    <property type="entry name" value="HATPase_c"/>
    <property type="match status" value="1"/>
</dbReference>
<dbReference type="AlphaFoldDB" id="A0A174KUW4"/>
<dbReference type="RefSeq" id="WP_055659510.1">
    <property type="nucleotide sequence ID" value="NZ_CABIXC010000019.1"/>
</dbReference>
<evidence type="ECO:0000256" key="3">
    <source>
        <dbReference type="ARBA" id="ARBA00022553"/>
    </source>
</evidence>
<evidence type="ECO:0000256" key="1">
    <source>
        <dbReference type="ARBA" id="ARBA00000085"/>
    </source>
</evidence>
<dbReference type="GO" id="GO:0000155">
    <property type="term" value="F:phosphorelay sensor kinase activity"/>
    <property type="evidence" value="ECO:0007669"/>
    <property type="project" value="InterPro"/>
</dbReference>
<evidence type="ECO:0000259" key="7">
    <source>
        <dbReference type="PROSITE" id="PS50109"/>
    </source>
</evidence>
<evidence type="ECO:0000313" key="8">
    <source>
        <dbReference type="EMBL" id="CUP15792.1"/>
    </source>
</evidence>
<keyword evidence="6" id="KW-0812">Transmembrane</keyword>
<dbReference type="Pfam" id="PF02518">
    <property type="entry name" value="HATPase_c"/>
    <property type="match status" value="1"/>
</dbReference>
<gene>
    <name evidence="8" type="primary">phoR_12</name>
    <name evidence="8" type="ORF">ERS852407_05149</name>
</gene>
<keyword evidence="4 8" id="KW-0418">Kinase</keyword>
<dbReference type="PROSITE" id="PS50109">
    <property type="entry name" value="HIS_KIN"/>
    <property type="match status" value="1"/>
</dbReference>
<dbReference type="Gene3D" id="3.30.565.10">
    <property type="entry name" value="Histidine kinase-like ATPase, C-terminal domain"/>
    <property type="match status" value="1"/>
</dbReference>
<dbReference type="Pfam" id="PF00512">
    <property type="entry name" value="HisKA"/>
    <property type="match status" value="1"/>
</dbReference>
<dbReference type="Proteomes" id="UP000095651">
    <property type="component" value="Unassembled WGS sequence"/>
</dbReference>
<dbReference type="InterPro" id="IPR036097">
    <property type="entry name" value="HisK_dim/P_sf"/>
</dbReference>
<dbReference type="EC" id="2.7.13.3" evidence="2"/>
<dbReference type="PRINTS" id="PR00344">
    <property type="entry name" value="BCTRLSENSOR"/>
</dbReference>
<proteinExistence type="predicted"/>
<dbReference type="InterPro" id="IPR036890">
    <property type="entry name" value="HATPase_C_sf"/>
</dbReference>
<protein>
    <recommendedName>
        <fullName evidence="2">histidine kinase</fullName>
        <ecNumber evidence="2">2.7.13.3</ecNumber>
    </recommendedName>
</protein>
<accession>A0A174KUW4</accession>
<reference evidence="8 9" key="1">
    <citation type="submission" date="2015-09" db="EMBL/GenBank/DDBJ databases">
        <authorList>
            <consortium name="Pathogen Informatics"/>
        </authorList>
    </citation>
    <scope>NUCLEOTIDE SEQUENCE [LARGE SCALE GENOMIC DNA]</scope>
    <source>
        <strain evidence="8 9">2789STDY5608850</strain>
    </source>
</reference>
<evidence type="ECO:0000256" key="5">
    <source>
        <dbReference type="ARBA" id="ARBA00023012"/>
    </source>
</evidence>
<dbReference type="EMBL" id="CYZE01000019">
    <property type="protein sequence ID" value="CUP15792.1"/>
    <property type="molecule type" value="Genomic_DNA"/>
</dbReference>
<dbReference type="SMART" id="SM00388">
    <property type="entry name" value="HisKA"/>
    <property type="match status" value="1"/>
</dbReference>
<dbReference type="InterPro" id="IPR003661">
    <property type="entry name" value="HisK_dim/P_dom"/>
</dbReference>
<organism evidence="8 9">
    <name type="scientific">Hungatella hathewayi</name>
    <dbReference type="NCBI Taxonomy" id="154046"/>
    <lineage>
        <taxon>Bacteria</taxon>
        <taxon>Bacillati</taxon>
        <taxon>Bacillota</taxon>
        <taxon>Clostridia</taxon>
        <taxon>Lachnospirales</taxon>
        <taxon>Lachnospiraceae</taxon>
        <taxon>Hungatella</taxon>
    </lineage>
</organism>
<evidence type="ECO:0000313" key="9">
    <source>
        <dbReference type="Proteomes" id="UP000095651"/>
    </source>
</evidence>
<feature type="domain" description="Histidine kinase" evidence="7">
    <location>
        <begin position="235"/>
        <end position="451"/>
    </location>
</feature>
<keyword evidence="5" id="KW-0902">Two-component regulatory system</keyword>
<evidence type="ECO:0000256" key="4">
    <source>
        <dbReference type="ARBA" id="ARBA00022777"/>
    </source>
</evidence>
<feature type="transmembrane region" description="Helical" evidence="6">
    <location>
        <begin position="150"/>
        <end position="172"/>
    </location>
</feature>
<evidence type="ECO:0000256" key="6">
    <source>
        <dbReference type="SAM" id="Phobius"/>
    </source>
</evidence>
<dbReference type="CDD" id="cd00082">
    <property type="entry name" value="HisKA"/>
    <property type="match status" value="1"/>
</dbReference>
<dbReference type="PANTHER" id="PTHR43547:SF2">
    <property type="entry name" value="HYBRID SIGNAL TRANSDUCTION HISTIDINE KINASE C"/>
    <property type="match status" value="1"/>
</dbReference>
<dbReference type="Gene3D" id="1.10.287.130">
    <property type="match status" value="1"/>
</dbReference>
<sequence length="451" mass="50115">MKKSGYRTTFHIYFIFLLTLIGTILSAILLFFLLITVQKPDGSYVRSDWPKSFTENFSEQILFADGTPRVAQAGIELLQDNGVGLQILAPDGREAFSYGKPDSVSGFYSAFTGTVQNAGEDCVYILYFPMKISTITMYLNGDRFSGGRPVILTLLCVLFLVVLISGALYGFWTSRQLKRLTASIRDISLRRYLSNHSRGAFEDLYAGLNALDAEIRASDRLRDETEKMREEWISNITHDLKTPLSPIKGYVEIIQDGDAGQEEAYRRYAAVILKNAAYMETLIDDLKLTYQLENGLLPVNREHQNIVRFLKELAIDILNTPEYEDRVIGFDSTEDAIFYSFDPKLLTRAFRNLIINAFVHGGETAEVTLRLSRIDGALLIQAADTGKGIGPEEAEHLFDRYYRGTGTGEKPEGSGLGLAIAKSIIELHGGTISAYGSPGAGTVLSIEFPVS</sequence>
<feature type="transmembrane region" description="Helical" evidence="6">
    <location>
        <begin position="12"/>
        <end position="35"/>
    </location>
</feature>
<dbReference type="InterPro" id="IPR003594">
    <property type="entry name" value="HATPase_dom"/>
</dbReference>
<name>A0A174KUW4_9FIRM</name>
<dbReference type="SUPFAM" id="SSF47384">
    <property type="entry name" value="Homodimeric domain of signal transducing histidine kinase"/>
    <property type="match status" value="1"/>
</dbReference>
<dbReference type="InterPro" id="IPR004358">
    <property type="entry name" value="Sig_transdc_His_kin-like_C"/>
</dbReference>
<dbReference type="SUPFAM" id="SSF55874">
    <property type="entry name" value="ATPase domain of HSP90 chaperone/DNA topoisomerase II/histidine kinase"/>
    <property type="match status" value="1"/>
</dbReference>
<keyword evidence="6" id="KW-0472">Membrane</keyword>
<keyword evidence="6" id="KW-1133">Transmembrane helix</keyword>
<keyword evidence="8" id="KW-0808">Transferase</keyword>
<dbReference type="CDD" id="cd00075">
    <property type="entry name" value="HATPase"/>
    <property type="match status" value="1"/>
</dbReference>
<comment type="catalytic activity">
    <reaction evidence="1">
        <text>ATP + protein L-histidine = ADP + protein N-phospho-L-histidine.</text>
        <dbReference type="EC" id="2.7.13.3"/>
    </reaction>
</comment>